<evidence type="ECO:0000313" key="2">
    <source>
        <dbReference type="EMBL" id="CAH9130390.1"/>
    </source>
</evidence>
<gene>
    <name evidence="2" type="ORF">CEPIT_LOCUS30592</name>
</gene>
<protein>
    <submittedName>
        <fullName evidence="2">Uncharacterized protein</fullName>
    </submittedName>
</protein>
<feature type="region of interest" description="Disordered" evidence="1">
    <location>
        <begin position="1"/>
        <end position="22"/>
    </location>
</feature>
<accession>A0AAV0F4P4</accession>
<dbReference type="Proteomes" id="UP001152523">
    <property type="component" value="Unassembled WGS sequence"/>
</dbReference>
<organism evidence="2 3">
    <name type="scientific">Cuscuta epithymum</name>
    <dbReference type="NCBI Taxonomy" id="186058"/>
    <lineage>
        <taxon>Eukaryota</taxon>
        <taxon>Viridiplantae</taxon>
        <taxon>Streptophyta</taxon>
        <taxon>Embryophyta</taxon>
        <taxon>Tracheophyta</taxon>
        <taxon>Spermatophyta</taxon>
        <taxon>Magnoliopsida</taxon>
        <taxon>eudicotyledons</taxon>
        <taxon>Gunneridae</taxon>
        <taxon>Pentapetalae</taxon>
        <taxon>asterids</taxon>
        <taxon>lamiids</taxon>
        <taxon>Solanales</taxon>
        <taxon>Convolvulaceae</taxon>
        <taxon>Cuscuteae</taxon>
        <taxon>Cuscuta</taxon>
        <taxon>Cuscuta subgen. Cuscuta</taxon>
    </lineage>
</organism>
<evidence type="ECO:0000313" key="3">
    <source>
        <dbReference type="Proteomes" id="UP001152523"/>
    </source>
</evidence>
<dbReference type="InterPro" id="IPR004158">
    <property type="entry name" value="DUF247_pln"/>
</dbReference>
<sequence>MDGRNSKEEMPPNEEVEGLTSNHRQVNVDELFRLMQSKLAKQRKLISKSAGTNDCCIFRVPQGFADSEVDAKSYQPRTVSIGPYHRGKPHLREMEKHKWRFLERAIQRTRVKTGLGLEDYIKAVEGLTTVARESYSEDITALKGDEFVEMLVLDGCFVVEMFLAFNEVDPFDRDDPF</sequence>
<name>A0AAV0F4P4_9ASTE</name>
<keyword evidence="3" id="KW-1185">Reference proteome</keyword>
<comment type="caution">
    <text evidence="2">The sequence shown here is derived from an EMBL/GenBank/DDBJ whole genome shotgun (WGS) entry which is preliminary data.</text>
</comment>
<feature type="compositionally biased region" description="Basic and acidic residues" evidence="1">
    <location>
        <begin position="1"/>
        <end position="10"/>
    </location>
</feature>
<evidence type="ECO:0000256" key="1">
    <source>
        <dbReference type="SAM" id="MobiDB-lite"/>
    </source>
</evidence>
<dbReference type="AlphaFoldDB" id="A0AAV0F4P4"/>
<dbReference type="PANTHER" id="PTHR31170">
    <property type="entry name" value="BNAC04G53230D PROTEIN"/>
    <property type="match status" value="1"/>
</dbReference>
<dbReference type="Pfam" id="PF03140">
    <property type="entry name" value="DUF247"/>
    <property type="match status" value="1"/>
</dbReference>
<reference evidence="2" key="1">
    <citation type="submission" date="2022-07" db="EMBL/GenBank/DDBJ databases">
        <authorList>
            <person name="Macas J."/>
            <person name="Novak P."/>
            <person name="Neumann P."/>
        </authorList>
    </citation>
    <scope>NUCLEOTIDE SEQUENCE</scope>
</reference>
<proteinExistence type="predicted"/>
<dbReference type="EMBL" id="CAMAPF010000962">
    <property type="protein sequence ID" value="CAH9130390.1"/>
    <property type="molecule type" value="Genomic_DNA"/>
</dbReference>